<comment type="caution">
    <text evidence="2">The sequence shown here is derived from an EMBL/GenBank/DDBJ whole genome shotgun (WGS) entry which is preliminary data.</text>
</comment>
<evidence type="ECO:0000256" key="1">
    <source>
        <dbReference type="SAM" id="Phobius"/>
    </source>
</evidence>
<keyword evidence="1" id="KW-1133">Transmembrane helix</keyword>
<dbReference type="InterPro" id="IPR012341">
    <property type="entry name" value="6hp_glycosidase-like_sf"/>
</dbReference>
<keyword evidence="1" id="KW-0812">Transmembrane</keyword>
<dbReference type="InterPro" id="IPR008928">
    <property type="entry name" value="6-hairpin_glycosidase_sf"/>
</dbReference>
<dbReference type="PANTHER" id="PTHR31047">
    <property type="entry name" value="MEIOTICALLY UP-REGULATED GENE 157 PROTEIN"/>
    <property type="match status" value="1"/>
</dbReference>
<sequence length="562" mass="62955">MRALQSAFKNATLAIPFLLCFWVFFYLSLWESPPLHTGRPIIFGSFESLNPVVMWLWLKKLALVVGVASVIVMGGKGQCPEYSSYSKAPHPPFSPGELALPYMRPSPECRTFNSTAVERVIEDMKALLKDPDLARLFENTFPNTLDTTVRYFNQTENLAFIITGDITAQWLRDTANQFAHYHSLLGVDPHLAALVKAVINNEARYVAQFPYCGAFQPPPESGLATSRNEWAENVIVNPPVDPKIVFECKYEIDSLCGFLKLSRAYYQSTGDSSFINEHWKAAVDQIFRVVNEQSQPSFDEEFNFISYYNWTGSRGSLSPRVNNRGNNEPRAYTGLVATSHRPSDDLTVYAFLTPANAMLSVELNEIAKVLDDLGLLSNVSSKAREVSSRIEAAIWDTTVVDDIFAYETNGFGGRYVMDDANVPSLLSLPYLGFVEKDNPTYASTRKLLLSPKNPYYAVGKNISGIGGPHITPWHPWPMSLVSSIYGTDNDEDITNALSMLMKNTNGLGLIHESQSIYNGSDYTRSWFAWANSYFAEMVLDLAGRKPHLILKDDKPYKPGQWA</sequence>
<protein>
    <recommendedName>
        <fullName evidence="4">Glycoside hydrolase family 125 protein</fullName>
    </recommendedName>
</protein>
<reference evidence="2 3" key="1">
    <citation type="journal article" date="2019" name="Nat. Ecol. Evol.">
        <title>Megaphylogeny resolves global patterns of mushroom evolution.</title>
        <authorList>
            <person name="Varga T."/>
            <person name="Krizsan K."/>
            <person name="Foldi C."/>
            <person name="Dima B."/>
            <person name="Sanchez-Garcia M."/>
            <person name="Sanchez-Ramirez S."/>
            <person name="Szollosi G.J."/>
            <person name="Szarkandi J.G."/>
            <person name="Papp V."/>
            <person name="Albert L."/>
            <person name="Andreopoulos W."/>
            <person name="Angelini C."/>
            <person name="Antonin V."/>
            <person name="Barry K.W."/>
            <person name="Bougher N.L."/>
            <person name="Buchanan P."/>
            <person name="Buyck B."/>
            <person name="Bense V."/>
            <person name="Catcheside P."/>
            <person name="Chovatia M."/>
            <person name="Cooper J."/>
            <person name="Damon W."/>
            <person name="Desjardin D."/>
            <person name="Finy P."/>
            <person name="Geml J."/>
            <person name="Haridas S."/>
            <person name="Hughes K."/>
            <person name="Justo A."/>
            <person name="Karasinski D."/>
            <person name="Kautmanova I."/>
            <person name="Kiss B."/>
            <person name="Kocsube S."/>
            <person name="Kotiranta H."/>
            <person name="LaButti K.M."/>
            <person name="Lechner B.E."/>
            <person name="Liimatainen K."/>
            <person name="Lipzen A."/>
            <person name="Lukacs Z."/>
            <person name="Mihaltcheva S."/>
            <person name="Morgado L.N."/>
            <person name="Niskanen T."/>
            <person name="Noordeloos M.E."/>
            <person name="Ohm R.A."/>
            <person name="Ortiz-Santana B."/>
            <person name="Ovrebo C."/>
            <person name="Racz N."/>
            <person name="Riley R."/>
            <person name="Savchenko A."/>
            <person name="Shiryaev A."/>
            <person name="Soop K."/>
            <person name="Spirin V."/>
            <person name="Szebenyi C."/>
            <person name="Tomsovsky M."/>
            <person name="Tulloss R.E."/>
            <person name="Uehling J."/>
            <person name="Grigoriev I.V."/>
            <person name="Vagvolgyi C."/>
            <person name="Papp T."/>
            <person name="Martin F.M."/>
            <person name="Miettinen O."/>
            <person name="Hibbett D.S."/>
            <person name="Nagy L.G."/>
        </authorList>
    </citation>
    <scope>NUCLEOTIDE SEQUENCE [LARGE SCALE GENOMIC DNA]</scope>
    <source>
        <strain evidence="2 3">FP101781</strain>
    </source>
</reference>
<dbReference type="Proteomes" id="UP000298030">
    <property type="component" value="Unassembled WGS sequence"/>
</dbReference>
<dbReference type="GO" id="GO:0005975">
    <property type="term" value="P:carbohydrate metabolic process"/>
    <property type="evidence" value="ECO:0007669"/>
    <property type="project" value="InterPro"/>
</dbReference>
<feature type="transmembrane region" description="Helical" evidence="1">
    <location>
        <begin position="12"/>
        <end position="30"/>
    </location>
</feature>
<dbReference type="GO" id="GO:0003824">
    <property type="term" value="F:catalytic activity"/>
    <property type="evidence" value="ECO:0007669"/>
    <property type="project" value="UniProtKB-ARBA"/>
</dbReference>
<feature type="non-terminal residue" evidence="2">
    <location>
        <position position="1"/>
    </location>
</feature>
<organism evidence="2 3">
    <name type="scientific">Coprinellus micaceus</name>
    <name type="common">Glistening ink-cap mushroom</name>
    <name type="synonym">Coprinus micaceus</name>
    <dbReference type="NCBI Taxonomy" id="71717"/>
    <lineage>
        <taxon>Eukaryota</taxon>
        <taxon>Fungi</taxon>
        <taxon>Dikarya</taxon>
        <taxon>Basidiomycota</taxon>
        <taxon>Agaricomycotina</taxon>
        <taxon>Agaricomycetes</taxon>
        <taxon>Agaricomycetidae</taxon>
        <taxon>Agaricales</taxon>
        <taxon>Agaricineae</taxon>
        <taxon>Psathyrellaceae</taxon>
        <taxon>Coprinellus</taxon>
    </lineage>
</organism>
<dbReference type="EMBL" id="QPFP01000007">
    <property type="protein sequence ID" value="TEB35492.1"/>
    <property type="molecule type" value="Genomic_DNA"/>
</dbReference>
<proteinExistence type="predicted"/>
<name>A0A4Y7TPJ2_COPMI</name>
<dbReference type="Gene3D" id="1.50.10.10">
    <property type="match status" value="1"/>
</dbReference>
<dbReference type="PANTHER" id="PTHR31047:SF0">
    <property type="entry name" value="MEIOTICALLY UP-REGULATED GENE 157 PROTEIN"/>
    <property type="match status" value="1"/>
</dbReference>
<evidence type="ECO:0008006" key="4">
    <source>
        <dbReference type="Google" id="ProtNLM"/>
    </source>
</evidence>
<evidence type="ECO:0000313" key="2">
    <source>
        <dbReference type="EMBL" id="TEB35492.1"/>
    </source>
</evidence>
<keyword evidence="3" id="KW-1185">Reference proteome</keyword>
<gene>
    <name evidence="2" type="ORF">FA13DRAFT_1728301</name>
</gene>
<dbReference type="SMART" id="SM01149">
    <property type="entry name" value="DUF1237"/>
    <property type="match status" value="1"/>
</dbReference>
<dbReference type="SUPFAM" id="SSF48208">
    <property type="entry name" value="Six-hairpin glycosidases"/>
    <property type="match status" value="1"/>
</dbReference>
<dbReference type="STRING" id="71717.A0A4Y7TPJ2"/>
<dbReference type="OrthoDB" id="7771656at2759"/>
<evidence type="ECO:0000313" key="3">
    <source>
        <dbReference type="Proteomes" id="UP000298030"/>
    </source>
</evidence>
<keyword evidence="1" id="KW-0472">Membrane</keyword>
<accession>A0A4Y7TPJ2</accession>
<dbReference type="Pfam" id="PF06824">
    <property type="entry name" value="Glyco_hydro_125"/>
    <property type="match status" value="1"/>
</dbReference>
<dbReference type="AlphaFoldDB" id="A0A4Y7TPJ2"/>
<dbReference type="InterPro" id="IPR008313">
    <property type="entry name" value="GH125"/>
</dbReference>